<evidence type="ECO:0000256" key="2">
    <source>
        <dbReference type="ARBA" id="ARBA00022490"/>
    </source>
</evidence>
<dbReference type="InterPro" id="IPR036388">
    <property type="entry name" value="WH-like_DNA-bd_sf"/>
</dbReference>
<organism evidence="8 9">
    <name type="scientific">Rugamonas rubra</name>
    <dbReference type="NCBI Taxonomy" id="758825"/>
    <lineage>
        <taxon>Bacteria</taxon>
        <taxon>Pseudomonadati</taxon>
        <taxon>Pseudomonadota</taxon>
        <taxon>Betaproteobacteria</taxon>
        <taxon>Burkholderiales</taxon>
        <taxon>Oxalobacteraceae</taxon>
        <taxon>Telluria group</taxon>
        <taxon>Rugamonas</taxon>
    </lineage>
</organism>
<dbReference type="STRING" id="758825.SAMN02982985_01238"/>
<evidence type="ECO:0000256" key="1">
    <source>
        <dbReference type="ARBA" id="ARBA00004496"/>
    </source>
</evidence>
<evidence type="ECO:0000256" key="4">
    <source>
        <dbReference type="ARBA" id="ARBA00023125"/>
    </source>
</evidence>
<dbReference type="InterPro" id="IPR000835">
    <property type="entry name" value="HTH_MarR-typ"/>
</dbReference>
<evidence type="ECO:0000313" key="9">
    <source>
        <dbReference type="Proteomes" id="UP000199470"/>
    </source>
</evidence>
<protein>
    <submittedName>
        <fullName evidence="8">DNA-binding transcriptional regulator, MarR family</fullName>
    </submittedName>
</protein>
<dbReference type="Proteomes" id="UP000199470">
    <property type="component" value="Unassembled WGS sequence"/>
</dbReference>
<feature type="compositionally biased region" description="Low complexity" evidence="6">
    <location>
        <begin position="1"/>
        <end position="21"/>
    </location>
</feature>
<dbReference type="Gene3D" id="1.10.10.10">
    <property type="entry name" value="Winged helix-like DNA-binding domain superfamily/Winged helix DNA-binding domain"/>
    <property type="match status" value="1"/>
</dbReference>
<dbReference type="PROSITE" id="PS50995">
    <property type="entry name" value="HTH_MARR_2"/>
    <property type="match status" value="1"/>
</dbReference>
<keyword evidence="3" id="KW-0805">Transcription regulation</keyword>
<evidence type="ECO:0000256" key="6">
    <source>
        <dbReference type="SAM" id="MobiDB-lite"/>
    </source>
</evidence>
<keyword evidence="2" id="KW-0963">Cytoplasm</keyword>
<dbReference type="GO" id="GO:0005737">
    <property type="term" value="C:cytoplasm"/>
    <property type="evidence" value="ECO:0007669"/>
    <property type="project" value="UniProtKB-SubCell"/>
</dbReference>
<evidence type="ECO:0000256" key="3">
    <source>
        <dbReference type="ARBA" id="ARBA00023015"/>
    </source>
</evidence>
<dbReference type="GO" id="GO:0003700">
    <property type="term" value="F:DNA-binding transcription factor activity"/>
    <property type="evidence" value="ECO:0007669"/>
    <property type="project" value="InterPro"/>
</dbReference>
<dbReference type="PANTHER" id="PTHR33164:SF5">
    <property type="entry name" value="ORGANIC HYDROPEROXIDE RESISTANCE TRANSCRIPTIONAL REGULATOR"/>
    <property type="match status" value="1"/>
</dbReference>
<dbReference type="InterPro" id="IPR039422">
    <property type="entry name" value="MarR/SlyA-like"/>
</dbReference>
<proteinExistence type="predicted"/>
<dbReference type="PANTHER" id="PTHR33164">
    <property type="entry name" value="TRANSCRIPTIONAL REGULATOR, MARR FAMILY"/>
    <property type="match status" value="1"/>
</dbReference>
<comment type="subcellular location">
    <subcellularLocation>
        <location evidence="1">Cytoplasm</location>
    </subcellularLocation>
</comment>
<evidence type="ECO:0000259" key="7">
    <source>
        <dbReference type="PROSITE" id="PS50995"/>
    </source>
</evidence>
<dbReference type="GO" id="GO:0006950">
    <property type="term" value="P:response to stress"/>
    <property type="evidence" value="ECO:0007669"/>
    <property type="project" value="TreeGrafter"/>
</dbReference>
<name>A0A1I4JUJ7_9BURK</name>
<feature type="domain" description="HTH marR-type" evidence="7">
    <location>
        <begin position="35"/>
        <end position="171"/>
    </location>
</feature>
<keyword evidence="4 8" id="KW-0238">DNA-binding</keyword>
<evidence type="ECO:0000313" key="8">
    <source>
        <dbReference type="EMBL" id="SFL70248.1"/>
    </source>
</evidence>
<keyword evidence="5" id="KW-0804">Transcription</keyword>
<dbReference type="InterPro" id="IPR036390">
    <property type="entry name" value="WH_DNA-bd_sf"/>
</dbReference>
<dbReference type="FunFam" id="1.10.10.10:FF:000163">
    <property type="entry name" value="MarR family transcriptional regulator"/>
    <property type="match status" value="1"/>
</dbReference>
<dbReference type="GO" id="GO:0003677">
    <property type="term" value="F:DNA binding"/>
    <property type="evidence" value="ECO:0007669"/>
    <property type="project" value="UniProtKB-KW"/>
</dbReference>
<feature type="region of interest" description="Disordered" evidence="6">
    <location>
        <begin position="1"/>
        <end position="24"/>
    </location>
</feature>
<evidence type="ECO:0000256" key="5">
    <source>
        <dbReference type="ARBA" id="ARBA00023163"/>
    </source>
</evidence>
<dbReference type="Pfam" id="PF22381">
    <property type="entry name" value="Staph_reg_Sar_Rot"/>
    <property type="match status" value="1"/>
</dbReference>
<dbReference type="EMBL" id="FOTW01000006">
    <property type="protein sequence ID" value="SFL70248.1"/>
    <property type="molecule type" value="Genomic_DNA"/>
</dbReference>
<dbReference type="SMART" id="SM00347">
    <property type="entry name" value="HTH_MARR"/>
    <property type="match status" value="1"/>
</dbReference>
<keyword evidence="9" id="KW-1185">Reference proteome</keyword>
<gene>
    <name evidence="8" type="ORF">SAMN02982985_01238</name>
</gene>
<dbReference type="AlphaFoldDB" id="A0A1I4JUJ7"/>
<dbReference type="SUPFAM" id="SSF46785">
    <property type="entry name" value="Winged helix' DNA-binding domain"/>
    <property type="match status" value="1"/>
</dbReference>
<dbReference type="InterPro" id="IPR055166">
    <property type="entry name" value="Transc_reg_Sar_Rot_HTH"/>
</dbReference>
<accession>A0A1I4JUJ7</accession>
<sequence>MNPAQPTPAMSPSSPSNPAPALDTAHPLRQVPQLDGQLCFALYSTSLAMSKLYRKLLRPLGLTYSQYLVMMVLWQRDGLTVSEVGERLFLDSATLTPLLKRMEAAELITRARAASDERQVIISLSAQGDAMRTEAAKLPEAIIGATKCSLPQVVALREELNALRASLVQAV</sequence>
<reference evidence="8 9" key="1">
    <citation type="submission" date="2016-10" db="EMBL/GenBank/DDBJ databases">
        <authorList>
            <person name="de Groot N.N."/>
        </authorList>
    </citation>
    <scope>NUCLEOTIDE SEQUENCE [LARGE SCALE GENOMIC DNA]</scope>
    <source>
        <strain evidence="8 9">ATCC 43154</strain>
    </source>
</reference>